<evidence type="ECO:0000313" key="2">
    <source>
        <dbReference type="Proteomes" id="UP001261871"/>
    </source>
</evidence>
<comment type="caution">
    <text evidence="1">The sequence shown here is derived from an EMBL/GenBank/DDBJ whole genome shotgun (WGS) entry which is preliminary data.</text>
</comment>
<reference evidence="1 2" key="1">
    <citation type="submission" date="2023-07" db="EMBL/GenBank/DDBJ databases">
        <title>Sorghum-associated microbial communities from plants grown in Nebraska, USA.</title>
        <authorList>
            <person name="Schachtman D."/>
        </authorList>
    </citation>
    <scope>NUCLEOTIDE SEQUENCE [LARGE SCALE GENOMIC DNA]</scope>
    <source>
        <strain evidence="1 2">BE124</strain>
    </source>
</reference>
<gene>
    <name evidence="1" type="ORF">J2W95_002352</name>
</gene>
<dbReference type="RefSeq" id="WP_310007122.1">
    <property type="nucleotide sequence ID" value="NZ_JAVDTX010000005.1"/>
</dbReference>
<proteinExistence type="predicted"/>
<organism evidence="1 2">
    <name type="scientific">Flavobacterium granuli</name>
    <dbReference type="NCBI Taxonomy" id="280093"/>
    <lineage>
        <taxon>Bacteria</taxon>
        <taxon>Pseudomonadati</taxon>
        <taxon>Bacteroidota</taxon>
        <taxon>Flavobacteriia</taxon>
        <taxon>Flavobacteriales</taxon>
        <taxon>Flavobacteriaceae</taxon>
        <taxon>Flavobacterium</taxon>
    </lineage>
</organism>
<name>A0ABU1S3M6_9FLAO</name>
<dbReference type="EMBL" id="JAVDTX010000005">
    <property type="protein sequence ID" value="MDR6845642.1"/>
    <property type="molecule type" value="Genomic_DNA"/>
</dbReference>
<evidence type="ECO:0000313" key="1">
    <source>
        <dbReference type="EMBL" id="MDR6845642.1"/>
    </source>
</evidence>
<protein>
    <submittedName>
        <fullName evidence="1">Uncharacterized protein</fullName>
    </submittedName>
</protein>
<dbReference type="Proteomes" id="UP001261871">
    <property type="component" value="Unassembled WGS sequence"/>
</dbReference>
<sequence>MFSKEKTVKKKARTKWPLWRIRSAISPEGWGSEAEPLCACSILRALSWLPFYAVSNENVILIISSFHLLSNI</sequence>
<accession>A0ABU1S3M6</accession>
<keyword evidence="2" id="KW-1185">Reference proteome</keyword>